<dbReference type="EMBL" id="GBXM01039617">
    <property type="protein sequence ID" value="JAH68960.1"/>
    <property type="molecule type" value="Transcribed_RNA"/>
</dbReference>
<name>A0A0E9UUU2_ANGAN</name>
<organism evidence="1">
    <name type="scientific">Anguilla anguilla</name>
    <name type="common">European freshwater eel</name>
    <name type="synonym">Muraena anguilla</name>
    <dbReference type="NCBI Taxonomy" id="7936"/>
    <lineage>
        <taxon>Eukaryota</taxon>
        <taxon>Metazoa</taxon>
        <taxon>Chordata</taxon>
        <taxon>Craniata</taxon>
        <taxon>Vertebrata</taxon>
        <taxon>Euteleostomi</taxon>
        <taxon>Actinopterygii</taxon>
        <taxon>Neopterygii</taxon>
        <taxon>Teleostei</taxon>
        <taxon>Anguilliformes</taxon>
        <taxon>Anguillidae</taxon>
        <taxon>Anguilla</taxon>
    </lineage>
</organism>
<accession>A0A0E9UUU2</accession>
<reference evidence="1" key="1">
    <citation type="submission" date="2014-11" db="EMBL/GenBank/DDBJ databases">
        <authorList>
            <person name="Amaro Gonzalez C."/>
        </authorList>
    </citation>
    <scope>NUCLEOTIDE SEQUENCE</scope>
</reference>
<sequence length="24" mass="2727">MIEEIACIYSNSKGFRIHRCSPTA</sequence>
<dbReference type="AlphaFoldDB" id="A0A0E9UUU2"/>
<reference evidence="1" key="2">
    <citation type="journal article" date="2015" name="Fish Shellfish Immunol.">
        <title>Early steps in the European eel (Anguilla anguilla)-Vibrio vulnificus interaction in the gills: Role of the RtxA13 toxin.</title>
        <authorList>
            <person name="Callol A."/>
            <person name="Pajuelo D."/>
            <person name="Ebbesson L."/>
            <person name="Teles M."/>
            <person name="MacKenzie S."/>
            <person name="Amaro C."/>
        </authorList>
    </citation>
    <scope>NUCLEOTIDE SEQUENCE</scope>
</reference>
<protein>
    <submittedName>
        <fullName evidence="1">Uncharacterized protein</fullName>
    </submittedName>
</protein>
<proteinExistence type="predicted"/>
<evidence type="ECO:0000313" key="1">
    <source>
        <dbReference type="EMBL" id="JAH68960.1"/>
    </source>
</evidence>